<dbReference type="CDD" id="cd06662">
    <property type="entry name" value="SURF1"/>
    <property type="match status" value="1"/>
</dbReference>
<comment type="similarity">
    <text evidence="2 6">Belongs to the SURF1 family.</text>
</comment>
<dbReference type="RefSeq" id="WP_322520699.1">
    <property type="nucleotide sequence ID" value="NZ_CP140153.1"/>
</dbReference>
<reference evidence="7 8" key="1">
    <citation type="submission" date="2023-11" db="EMBL/GenBank/DDBJ databases">
        <title>MicrobeMod: A computational toolkit for identifying prokaryotic methylation and restriction-modification with nanopore sequencing.</title>
        <authorList>
            <person name="Crits-Christoph A."/>
            <person name="Kang S.C."/>
            <person name="Lee H."/>
            <person name="Ostrov N."/>
        </authorList>
    </citation>
    <scope>NUCLEOTIDE SEQUENCE [LARGE SCALE GENOMIC DNA]</scope>
    <source>
        <strain evidence="7 8">ATCC 49870</strain>
    </source>
</reference>
<sequence>MKGRNPGGPRFRPALVQSLATLVLLPIFLGLGSWQIQRAAEKQLLLDAESAARHASPVPVESLGPTNVPLHARASGQYGEHRFLLDNRVRNRRPGYEVLAPLRIADDQAVLVNLGWVAQGASRAQLPTVEVPTGTVQVTGLAMTPQPPPFELSDRETFAAGWPKVVQTAVPDTLEKELDYQLRPVVLYPDGSEVAAHKVKVMHEFGPSRHHGYAAQWFGFAVVLMIVYLWHGLHRGRQRRNREWKQ</sequence>
<evidence type="ECO:0000256" key="1">
    <source>
        <dbReference type="ARBA" id="ARBA00004370"/>
    </source>
</evidence>
<organism evidence="7 8">
    <name type="scientific">Guyparkeria halophila</name>
    <dbReference type="NCBI Taxonomy" id="47960"/>
    <lineage>
        <taxon>Bacteria</taxon>
        <taxon>Pseudomonadati</taxon>
        <taxon>Pseudomonadota</taxon>
        <taxon>Gammaproteobacteria</taxon>
        <taxon>Chromatiales</taxon>
        <taxon>Thioalkalibacteraceae</taxon>
        <taxon>Guyparkeria</taxon>
    </lineage>
</organism>
<protein>
    <recommendedName>
        <fullName evidence="6">SURF1-like protein</fullName>
    </recommendedName>
</protein>
<evidence type="ECO:0000256" key="6">
    <source>
        <dbReference type="RuleBase" id="RU363076"/>
    </source>
</evidence>
<evidence type="ECO:0000256" key="2">
    <source>
        <dbReference type="ARBA" id="ARBA00007165"/>
    </source>
</evidence>
<gene>
    <name evidence="7" type="ORF">SR882_07835</name>
</gene>
<comment type="caution">
    <text evidence="6">Lacks conserved residue(s) required for the propagation of feature annotation.</text>
</comment>
<keyword evidence="3 6" id="KW-0812">Transmembrane</keyword>
<evidence type="ECO:0000313" key="8">
    <source>
        <dbReference type="Proteomes" id="UP001327459"/>
    </source>
</evidence>
<keyword evidence="6" id="KW-1003">Cell membrane</keyword>
<keyword evidence="4 6" id="KW-1133">Transmembrane helix</keyword>
<evidence type="ECO:0000256" key="4">
    <source>
        <dbReference type="ARBA" id="ARBA00022989"/>
    </source>
</evidence>
<evidence type="ECO:0000256" key="5">
    <source>
        <dbReference type="ARBA" id="ARBA00023136"/>
    </source>
</evidence>
<accession>A0ABZ0YU21</accession>
<dbReference type="Proteomes" id="UP001327459">
    <property type="component" value="Chromosome"/>
</dbReference>
<dbReference type="PROSITE" id="PS50895">
    <property type="entry name" value="SURF1"/>
    <property type="match status" value="1"/>
</dbReference>
<keyword evidence="5 6" id="KW-0472">Membrane</keyword>
<evidence type="ECO:0000313" key="7">
    <source>
        <dbReference type="EMBL" id="WQH15673.1"/>
    </source>
</evidence>
<dbReference type="EMBL" id="CP140153">
    <property type="protein sequence ID" value="WQH15673.1"/>
    <property type="molecule type" value="Genomic_DNA"/>
</dbReference>
<feature type="transmembrane region" description="Helical" evidence="6">
    <location>
        <begin position="214"/>
        <end position="233"/>
    </location>
</feature>
<dbReference type="PANTHER" id="PTHR23427">
    <property type="entry name" value="SURFEIT LOCUS PROTEIN"/>
    <property type="match status" value="1"/>
</dbReference>
<comment type="subcellular location">
    <subcellularLocation>
        <location evidence="6">Cell membrane</location>
        <topology evidence="6">Multi-pass membrane protein</topology>
    </subcellularLocation>
    <subcellularLocation>
        <location evidence="1">Membrane</location>
    </subcellularLocation>
</comment>
<dbReference type="InterPro" id="IPR002994">
    <property type="entry name" value="Surf1/Shy1"/>
</dbReference>
<dbReference type="InterPro" id="IPR045214">
    <property type="entry name" value="Surf1/Surf4"/>
</dbReference>
<name>A0ABZ0YU21_9GAMM</name>
<dbReference type="Pfam" id="PF02104">
    <property type="entry name" value="SURF1"/>
    <property type="match status" value="1"/>
</dbReference>
<proteinExistence type="inferred from homology"/>
<evidence type="ECO:0000256" key="3">
    <source>
        <dbReference type="ARBA" id="ARBA00022692"/>
    </source>
</evidence>
<dbReference type="PANTHER" id="PTHR23427:SF2">
    <property type="entry name" value="SURFEIT LOCUS PROTEIN 1"/>
    <property type="match status" value="1"/>
</dbReference>
<keyword evidence="8" id="KW-1185">Reference proteome</keyword>